<keyword evidence="3" id="KW-1185">Reference proteome</keyword>
<evidence type="ECO:0000256" key="1">
    <source>
        <dbReference type="SAM" id="Phobius"/>
    </source>
</evidence>
<accession>A0ABV0P2T9</accession>
<keyword evidence="1" id="KW-0472">Membrane</keyword>
<proteinExistence type="predicted"/>
<comment type="caution">
    <text evidence="2">The sequence shown here is derived from an EMBL/GenBank/DDBJ whole genome shotgun (WGS) entry which is preliminary data.</text>
</comment>
<evidence type="ECO:0000313" key="2">
    <source>
        <dbReference type="EMBL" id="MEQ2178021.1"/>
    </source>
</evidence>
<sequence length="115" mass="12909">GRSFGDGVPPVCSRRFSHDLLTRPSFMRDGKLFVYASLFFAGLLGRCVISAGTRASSASRPGVSSSLWHTRVTHHWRLFGEAQFVSYYPIRKCLFSGMNSFIGLNFNNAVKEREK</sequence>
<protein>
    <submittedName>
        <fullName evidence="2">Uncharacterized protein</fullName>
    </submittedName>
</protein>
<evidence type="ECO:0000313" key="3">
    <source>
        <dbReference type="Proteomes" id="UP001476798"/>
    </source>
</evidence>
<name>A0ABV0P2T9_9TELE</name>
<gene>
    <name evidence="2" type="ORF">GOODEAATRI_009694</name>
</gene>
<feature type="transmembrane region" description="Helical" evidence="1">
    <location>
        <begin position="32"/>
        <end position="51"/>
    </location>
</feature>
<dbReference type="Proteomes" id="UP001476798">
    <property type="component" value="Unassembled WGS sequence"/>
</dbReference>
<reference evidence="2 3" key="1">
    <citation type="submission" date="2021-06" db="EMBL/GenBank/DDBJ databases">
        <authorList>
            <person name="Palmer J.M."/>
        </authorList>
    </citation>
    <scope>NUCLEOTIDE SEQUENCE [LARGE SCALE GENOMIC DNA]</scope>
    <source>
        <strain evidence="2 3">GA_2019</strain>
        <tissue evidence="2">Muscle</tissue>
    </source>
</reference>
<feature type="non-terminal residue" evidence="2">
    <location>
        <position position="1"/>
    </location>
</feature>
<dbReference type="EMBL" id="JAHRIO010060519">
    <property type="protein sequence ID" value="MEQ2178021.1"/>
    <property type="molecule type" value="Genomic_DNA"/>
</dbReference>
<keyword evidence="1" id="KW-1133">Transmembrane helix</keyword>
<organism evidence="2 3">
    <name type="scientific">Goodea atripinnis</name>
    <dbReference type="NCBI Taxonomy" id="208336"/>
    <lineage>
        <taxon>Eukaryota</taxon>
        <taxon>Metazoa</taxon>
        <taxon>Chordata</taxon>
        <taxon>Craniata</taxon>
        <taxon>Vertebrata</taxon>
        <taxon>Euteleostomi</taxon>
        <taxon>Actinopterygii</taxon>
        <taxon>Neopterygii</taxon>
        <taxon>Teleostei</taxon>
        <taxon>Neoteleostei</taxon>
        <taxon>Acanthomorphata</taxon>
        <taxon>Ovalentaria</taxon>
        <taxon>Atherinomorphae</taxon>
        <taxon>Cyprinodontiformes</taxon>
        <taxon>Goodeidae</taxon>
        <taxon>Goodea</taxon>
    </lineage>
</organism>
<keyword evidence="1" id="KW-0812">Transmembrane</keyword>